<accession>A0A7W7W718</accession>
<proteinExistence type="predicted"/>
<sequence length="64" mass="6981">MQGLCGWGSEGALEFGYGEGRRPLWTMRDRDAEAVRKALRKAGRRVSNSVTRPKGATFAQVSGP</sequence>
<name>A0A7W7W718_9ACTN</name>
<keyword evidence="3" id="KW-1185">Reference proteome</keyword>
<gene>
    <name evidence="2" type="ORF">FHR32_001127</name>
</gene>
<dbReference type="Proteomes" id="UP000534286">
    <property type="component" value="Unassembled WGS sequence"/>
</dbReference>
<comment type="caution">
    <text evidence="2">The sequence shown here is derived from an EMBL/GenBank/DDBJ whole genome shotgun (WGS) entry which is preliminary data.</text>
</comment>
<feature type="region of interest" description="Disordered" evidence="1">
    <location>
        <begin position="44"/>
        <end position="64"/>
    </location>
</feature>
<dbReference type="AlphaFoldDB" id="A0A7W7W718"/>
<organism evidence="2 3">
    <name type="scientific">Streptosporangium album</name>
    <dbReference type="NCBI Taxonomy" id="47479"/>
    <lineage>
        <taxon>Bacteria</taxon>
        <taxon>Bacillati</taxon>
        <taxon>Actinomycetota</taxon>
        <taxon>Actinomycetes</taxon>
        <taxon>Streptosporangiales</taxon>
        <taxon>Streptosporangiaceae</taxon>
        <taxon>Streptosporangium</taxon>
    </lineage>
</organism>
<evidence type="ECO:0000313" key="2">
    <source>
        <dbReference type="EMBL" id="MBB4936822.1"/>
    </source>
</evidence>
<dbReference type="EMBL" id="JACHJU010000001">
    <property type="protein sequence ID" value="MBB4936822.1"/>
    <property type="molecule type" value="Genomic_DNA"/>
</dbReference>
<evidence type="ECO:0000313" key="3">
    <source>
        <dbReference type="Proteomes" id="UP000534286"/>
    </source>
</evidence>
<evidence type="ECO:0000256" key="1">
    <source>
        <dbReference type="SAM" id="MobiDB-lite"/>
    </source>
</evidence>
<reference evidence="2 3" key="1">
    <citation type="submission" date="2020-08" db="EMBL/GenBank/DDBJ databases">
        <title>Sequencing the genomes of 1000 actinobacteria strains.</title>
        <authorList>
            <person name="Klenk H.-P."/>
        </authorList>
    </citation>
    <scope>NUCLEOTIDE SEQUENCE [LARGE SCALE GENOMIC DNA]</scope>
    <source>
        <strain evidence="2 3">DSM 43023</strain>
    </source>
</reference>
<protein>
    <submittedName>
        <fullName evidence="2">Uncharacterized protein</fullName>
    </submittedName>
</protein>